<proteinExistence type="predicted"/>
<protein>
    <submittedName>
        <fullName evidence="1">Uncharacterized protein</fullName>
    </submittedName>
</protein>
<dbReference type="Gene3D" id="2.40.50.140">
    <property type="entry name" value="Nucleic acid-binding proteins"/>
    <property type="match status" value="1"/>
</dbReference>
<dbReference type="SUPFAM" id="SSF50249">
    <property type="entry name" value="Nucleic acid-binding proteins"/>
    <property type="match status" value="1"/>
</dbReference>
<keyword evidence="2" id="KW-1185">Reference proteome</keyword>
<sequence>MNNEIHFFLRTSNYPESSHMATEVELSKHGVSLSKISKYFVNWVTRVFVIRKGSVMSYKNSRHERTFHTIILVDGEHIDTWKDFLKTNKSYYIANGLLYRVNPNYTFVHKEIELSITNTQS</sequence>
<organism evidence="1 2">
    <name type="scientific">Solanum commersonii</name>
    <name type="common">Commerson's wild potato</name>
    <name type="synonym">Commerson's nightshade</name>
    <dbReference type="NCBI Taxonomy" id="4109"/>
    <lineage>
        <taxon>Eukaryota</taxon>
        <taxon>Viridiplantae</taxon>
        <taxon>Streptophyta</taxon>
        <taxon>Embryophyta</taxon>
        <taxon>Tracheophyta</taxon>
        <taxon>Spermatophyta</taxon>
        <taxon>Magnoliopsida</taxon>
        <taxon>eudicotyledons</taxon>
        <taxon>Gunneridae</taxon>
        <taxon>Pentapetalae</taxon>
        <taxon>asterids</taxon>
        <taxon>lamiids</taxon>
        <taxon>Solanales</taxon>
        <taxon>Solanaceae</taxon>
        <taxon>Solanoideae</taxon>
        <taxon>Solaneae</taxon>
        <taxon>Solanum</taxon>
    </lineage>
</organism>
<evidence type="ECO:0000313" key="2">
    <source>
        <dbReference type="Proteomes" id="UP000824120"/>
    </source>
</evidence>
<dbReference type="AlphaFoldDB" id="A0A9J5ZJL4"/>
<dbReference type="EMBL" id="JACXVP010000004">
    <property type="protein sequence ID" value="KAG5611406.1"/>
    <property type="molecule type" value="Genomic_DNA"/>
</dbReference>
<name>A0A9J5ZJL4_SOLCO</name>
<dbReference type="Proteomes" id="UP000824120">
    <property type="component" value="Chromosome 4"/>
</dbReference>
<comment type="caution">
    <text evidence="1">The sequence shown here is derived from an EMBL/GenBank/DDBJ whole genome shotgun (WGS) entry which is preliminary data.</text>
</comment>
<dbReference type="OrthoDB" id="1744497at2759"/>
<gene>
    <name evidence="1" type="ORF">H5410_022687</name>
</gene>
<accession>A0A9J5ZJL4</accession>
<evidence type="ECO:0000313" key="1">
    <source>
        <dbReference type="EMBL" id="KAG5611406.1"/>
    </source>
</evidence>
<reference evidence="1 2" key="1">
    <citation type="submission" date="2020-09" db="EMBL/GenBank/DDBJ databases">
        <title>De no assembly of potato wild relative species, Solanum commersonii.</title>
        <authorList>
            <person name="Cho K."/>
        </authorList>
    </citation>
    <scope>NUCLEOTIDE SEQUENCE [LARGE SCALE GENOMIC DNA]</scope>
    <source>
        <strain evidence="1">LZ3.2</strain>
        <tissue evidence="1">Leaf</tissue>
    </source>
</reference>
<dbReference type="InterPro" id="IPR012340">
    <property type="entry name" value="NA-bd_OB-fold"/>
</dbReference>